<dbReference type="Pfam" id="PF00743">
    <property type="entry name" value="FMO-like"/>
    <property type="match status" value="1"/>
</dbReference>
<dbReference type="GeneID" id="83178809"/>
<dbReference type="PANTHER" id="PTHR23023">
    <property type="entry name" value="DIMETHYLANILINE MONOOXYGENASE"/>
    <property type="match status" value="1"/>
</dbReference>
<keyword evidence="6" id="KW-1185">Reference proteome</keyword>
<sequence>MGFLNALINWVYQVIQVFFAQVFAPNPRQPRPKLHSPRIAVIGAGITGVSSAAHCVGHGFDVTLFEANSREHLGGIWSQVNNTSSLQIHSIMYRFHPSVRFKRGYPDRQGIIREVTHLWERYGLQSRTKFNSKVESIWHDKGSGKWYVQDPSNGVFDGVIAAVGTCGDPKIPHIPGQEKFQGQVYHSSHLTGKDIKDKRLLVIGGGASAIEAVEFAVSQQASKTSILARTNKWIIPRNPFIDALLAMNVFGEETSLGWMPEWLLKKLFYRDLHDLAPAKAGLYTETPMVNDDILEQVRTGQVDWLRGDIKEFKEEGILFNHREKGIPKGGPGHEELIKGDICVMATGFHRPSLAFLPQQCFKPPYSPPNWFLQTFPPGHSDICANNCTYVNAIGTVGNIHIGLYTRLLLMFIVDPRARPSPAWMRAWVDWTRAFKEKAPGGALEFFTYSELVWWIVFSLVSSPPRWKWILFVLGGWGDPLPSNGVHRHDETSTMLAVSDGGGAK</sequence>
<dbReference type="RefSeq" id="XP_058310970.1">
    <property type="nucleotide sequence ID" value="XM_058451508.1"/>
</dbReference>
<dbReference type="InterPro" id="IPR036188">
    <property type="entry name" value="FAD/NAD-bd_sf"/>
</dbReference>
<evidence type="ECO:0000256" key="3">
    <source>
        <dbReference type="ARBA" id="ARBA00022827"/>
    </source>
</evidence>
<dbReference type="InterPro" id="IPR020946">
    <property type="entry name" value="Flavin_mOase-like"/>
</dbReference>
<comment type="similarity">
    <text evidence="1">Belongs to the FMO family.</text>
</comment>
<reference evidence="5" key="1">
    <citation type="submission" date="2022-12" db="EMBL/GenBank/DDBJ databases">
        <authorList>
            <person name="Petersen C."/>
        </authorList>
    </citation>
    <scope>NUCLEOTIDE SEQUENCE</scope>
    <source>
        <strain evidence="5">IBT 15544</strain>
    </source>
</reference>
<keyword evidence="3" id="KW-0274">FAD</keyword>
<evidence type="ECO:0000256" key="4">
    <source>
        <dbReference type="ARBA" id="ARBA00023002"/>
    </source>
</evidence>
<evidence type="ECO:0000313" key="5">
    <source>
        <dbReference type="EMBL" id="KAJ5212800.1"/>
    </source>
</evidence>
<dbReference type="GO" id="GO:0050661">
    <property type="term" value="F:NADP binding"/>
    <property type="evidence" value="ECO:0007669"/>
    <property type="project" value="InterPro"/>
</dbReference>
<keyword evidence="4" id="KW-0560">Oxidoreductase</keyword>
<dbReference type="GO" id="GO:0004499">
    <property type="term" value="F:N,N-dimethylaniline monooxygenase activity"/>
    <property type="evidence" value="ECO:0007669"/>
    <property type="project" value="InterPro"/>
</dbReference>
<dbReference type="PRINTS" id="PR00469">
    <property type="entry name" value="PNDRDTASEII"/>
</dbReference>
<dbReference type="Proteomes" id="UP001150904">
    <property type="component" value="Unassembled WGS sequence"/>
</dbReference>
<dbReference type="OrthoDB" id="66881at2759"/>
<comment type="caution">
    <text evidence="5">The sequence shown here is derived from an EMBL/GenBank/DDBJ whole genome shotgun (WGS) entry which is preliminary data.</text>
</comment>
<evidence type="ECO:0008006" key="7">
    <source>
        <dbReference type="Google" id="ProtNLM"/>
    </source>
</evidence>
<gene>
    <name evidence="5" type="ORF">N7498_004446</name>
</gene>
<name>A0A9W9N3Z2_9EURO</name>
<keyword evidence="2" id="KW-0285">Flavoprotein</keyword>
<dbReference type="EMBL" id="JAPQKR010000008">
    <property type="protein sequence ID" value="KAJ5212800.1"/>
    <property type="molecule type" value="Genomic_DNA"/>
</dbReference>
<dbReference type="AlphaFoldDB" id="A0A9W9N3Z2"/>
<dbReference type="SUPFAM" id="SSF51905">
    <property type="entry name" value="FAD/NAD(P)-binding domain"/>
    <property type="match status" value="1"/>
</dbReference>
<organism evidence="5 6">
    <name type="scientific">Penicillium cinerascens</name>
    <dbReference type="NCBI Taxonomy" id="70096"/>
    <lineage>
        <taxon>Eukaryota</taxon>
        <taxon>Fungi</taxon>
        <taxon>Dikarya</taxon>
        <taxon>Ascomycota</taxon>
        <taxon>Pezizomycotina</taxon>
        <taxon>Eurotiomycetes</taxon>
        <taxon>Eurotiomycetidae</taxon>
        <taxon>Eurotiales</taxon>
        <taxon>Aspergillaceae</taxon>
        <taxon>Penicillium</taxon>
    </lineage>
</organism>
<accession>A0A9W9N3Z2</accession>
<dbReference type="InterPro" id="IPR050346">
    <property type="entry name" value="FMO-like"/>
</dbReference>
<evidence type="ECO:0000256" key="1">
    <source>
        <dbReference type="ARBA" id="ARBA00009183"/>
    </source>
</evidence>
<proteinExistence type="inferred from homology"/>
<evidence type="ECO:0000256" key="2">
    <source>
        <dbReference type="ARBA" id="ARBA00022630"/>
    </source>
</evidence>
<reference evidence="5" key="2">
    <citation type="journal article" date="2023" name="IMA Fungus">
        <title>Comparative genomic study of the Penicillium genus elucidates a diverse pangenome and 15 lateral gene transfer events.</title>
        <authorList>
            <person name="Petersen C."/>
            <person name="Sorensen T."/>
            <person name="Nielsen M.R."/>
            <person name="Sondergaard T.E."/>
            <person name="Sorensen J.L."/>
            <person name="Fitzpatrick D.A."/>
            <person name="Frisvad J.C."/>
            <person name="Nielsen K.L."/>
        </authorList>
    </citation>
    <scope>NUCLEOTIDE SEQUENCE</scope>
    <source>
        <strain evidence="5">IBT 15544</strain>
    </source>
</reference>
<evidence type="ECO:0000313" key="6">
    <source>
        <dbReference type="Proteomes" id="UP001150904"/>
    </source>
</evidence>
<dbReference type="Gene3D" id="3.50.50.60">
    <property type="entry name" value="FAD/NAD(P)-binding domain"/>
    <property type="match status" value="1"/>
</dbReference>
<dbReference type="GO" id="GO:0050660">
    <property type="term" value="F:flavin adenine dinucleotide binding"/>
    <property type="evidence" value="ECO:0007669"/>
    <property type="project" value="InterPro"/>
</dbReference>
<protein>
    <recommendedName>
        <fullName evidence="7">FAD/NAD(P)-binding domain-containing protein</fullName>
    </recommendedName>
</protein>